<evidence type="ECO:0000313" key="3">
    <source>
        <dbReference type="Proteomes" id="UP001161691"/>
    </source>
</evidence>
<sequence>MNKVKIEKKPAFRLIGFRTVLQGGTSIHAPQYSNQKTTFFKSQIENGRLAGIRPLAEGPYGYAAVALEDGSVRYYAGVSSTKPLPAGADELHFPEGEYVVLSGQGGLSRLAFDRLEDQALGSLFTDAFEYEYNGGPIAEVLLNGNPMDAEVEVWVPVRKK</sequence>
<accession>A0ABT6TNZ5</accession>
<evidence type="ECO:0000313" key="2">
    <source>
        <dbReference type="EMBL" id="MDI4647948.1"/>
    </source>
</evidence>
<dbReference type="Gene3D" id="3.20.80.10">
    <property type="entry name" value="Regulatory factor, effector binding domain"/>
    <property type="match status" value="1"/>
</dbReference>
<dbReference type="InterPro" id="IPR029441">
    <property type="entry name" value="Cass2"/>
</dbReference>
<keyword evidence="3" id="KW-1185">Reference proteome</keyword>
<dbReference type="SMART" id="SM00871">
    <property type="entry name" value="AraC_E_bind"/>
    <property type="match status" value="1"/>
</dbReference>
<reference evidence="2" key="1">
    <citation type="submission" date="2023-04" db="EMBL/GenBank/DDBJ databases">
        <title>Comparative genomic analysis of Cohnella hashimotonis sp. nov., isolated from the International Space Station.</title>
        <authorList>
            <person name="Venkateswaran K."/>
            <person name="Simpson A."/>
        </authorList>
    </citation>
    <scope>NUCLEOTIDE SEQUENCE</scope>
    <source>
        <strain evidence="2">F6_2S_P_1</strain>
    </source>
</reference>
<dbReference type="SUPFAM" id="SSF55136">
    <property type="entry name" value="Probable bacterial effector-binding domain"/>
    <property type="match status" value="1"/>
</dbReference>
<gene>
    <name evidence="2" type="ORF">KB449_23555</name>
</gene>
<dbReference type="Pfam" id="PF14526">
    <property type="entry name" value="Cass2"/>
    <property type="match status" value="1"/>
</dbReference>
<organism evidence="2 3">
    <name type="scientific">Cohnella hashimotonis</name>
    <dbReference type="NCBI Taxonomy" id="2826895"/>
    <lineage>
        <taxon>Bacteria</taxon>
        <taxon>Bacillati</taxon>
        <taxon>Bacillota</taxon>
        <taxon>Bacilli</taxon>
        <taxon>Bacillales</taxon>
        <taxon>Paenibacillaceae</taxon>
        <taxon>Cohnella</taxon>
    </lineage>
</organism>
<dbReference type="EMBL" id="JAGRPV010000001">
    <property type="protein sequence ID" value="MDI4647948.1"/>
    <property type="molecule type" value="Genomic_DNA"/>
</dbReference>
<name>A0ABT6TNZ5_9BACL</name>
<dbReference type="InterPro" id="IPR011256">
    <property type="entry name" value="Reg_factor_effector_dom_sf"/>
</dbReference>
<dbReference type="RefSeq" id="WP_282910687.1">
    <property type="nucleotide sequence ID" value="NZ_JAGRPV010000001.1"/>
</dbReference>
<feature type="domain" description="AraC effector-binding" evidence="1">
    <location>
        <begin position="2"/>
        <end position="158"/>
    </location>
</feature>
<comment type="caution">
    <text evidence="2">The sequence shown here is derived from an EMBL/GenBank/DDBJ whole genome shotgun (WGS) entry which is preliminary data.</text>
</comment>
<evidence type="ECO:0000259" key="1">
    <source>
        <dbReference type="SMART" id="SM00871"/>
    </source>
</evidence>
<dbReference type="Proteomes" id="UP001161691">
    <property type="component" value="Unassembled WGS sequence"/>
</dbReference>
<dbReference type="InterPro" id="IPR010499">
    <property type="entry name" value="AraC_E-bd"/>
</dbReference>
<proteinExistence type="predicted"/>
<protein>
    <submittedName>
        <fullName evidence="2">Effector binding domain-containing protein</fullName>
    </submittedName>
</protein>